<dbReference type="Pfam" id="PF13175">
    <property type="entry name" value="AAA_15"/>
    <property type="match status" value="1"/>
</dbReference>
<dbReference type="GO" id="GO:0005524">
    <property type="term" value="F:ATP binding"/>
    <property type="evidence" value="ECO:0007669"/>
    <property type="project" value="InterPro"/>
</dbReference>
<dbReference type="SUPFAM" id="SSF52540">
    <property type="entry name" value="P-loop containing nucleoside triphosphate hydrolases"/>
    <property type="match status" value="1"/>
</dbReference>
<dbReference type="EMBL" id="MTEJ01000481">
    <property type="protein sequence ID" value="OQX02485.1"/>
    <property type="molecule type" value="Genomic_DNA"/>
</dbReference>
<proteinExistence type="predicted"/>
<comment type="caution">
    <text evidence="3">The sequence shown here is derived from an EMBL/GenBank/DDBJ whole genome shotgun (WGS) entry which is preliminary data.</text>
</comment>
<dbReference type="Proteomes" id="UP000192491">
    <property type="component" value="Unassembled WGS sequence"/>
</dbReference>
<evidence type="ECO:0000313" key="4">
    <source>
        <dbReference type="Proteomes" id="UP000192491"/>
    </source>
</evidence>
<evidence type="ECO:0000313" key="3">
    <source>
        <dbReference type="EMBL" id="OQX02485.1"/>
    </source>
</evidence>
<dbReference type="InterPro" id="IPR041685">
    <property type="entry name" value="AAA_GajA/Old/RecF-like"/>
</dbReference>
<protein>
    <submittedName>
        <fullName evidence="3">Uncharacterized protein</fullName>
    </submittedName>
</protein>
<evidence type="ECO:0000259" key="1">
    <source>
        <dbReference type="Pfam" id="PF13175"/>
    </source>
</evidence>
<feature type="domain" description="Endonuclease GajA/Old nuclease/RecF-like AAA" evidence="1">
    <location>
        <begin position="5"/>
        <end position="61"/>
    </location>
</feature>
<feature type="domain" description="ATPase AAA-type core" evidence="2">
    <location>
        <begin position="217"/>
        <end position="313"/>
    </location>
</feature>
<dbReference type="InterPro" id="IPR003959">
    <property type="entry name" value="ATPase_AAA_core"/>
</dbReference>
<dbReference type="PANTHER" id="PTHR40396">
    <property type="entry name" value="ATPASE-LIKE PROTEIN"/>
    <property type="match status" value="1"/>
</dbReference>
<reference evidence="3 4" key="1">
    <citation type="submission" date="2017-01" db="EMBL/GenBank/DDBJ databases">
        <title>Novel large sulfur bacteria in the metagenomes of groundwater-fed chemosynthetic microbial mats in the Lake Huron basin.</title>
        <authorList>
            <person name="Sharrar A.M."/>
            <person name="Flood B.E."/>
            <person name="Bailey J.V."/>
            <person name="Jones D.S."/>
            <person name="Biddanda B."/>
            <person name="Ruberg S.A."/>
            <person name="Marcus D.N."/>
            <person name="Dick G.J."/>
        </authorList>
    </citation>
    <scope>NUCLEOTIDE SEQUENCE [LARGE SCALE GENOMIC DNA]</scope>
    <source>
        <strain evidence="3">A8</strain>
    </source>
</reference>
<dbReference type="Gene3D" id="3.40.50.300">
    <property type="entry name" value="P-loop containing nucleotide triphosphate hydrolases"/>
    <property type="match status" value="2"/>
</dbReference>
<dbReference type="Pfam" id="PF13304">
    <property type="entry name" value="AAA_21"/>
    <property type="match status" value="1"/>
</dbReference>
<organism evidence="3 4">
    <name type="scientific">Thiothrix lacustris</name>
    <dbReference type="NCBI Taxonomy" id="525917"/>
    <lineage>
        <taxon>Bacteria</taxon>
        <taxon>Pseudomonadati</taxon>
        <taxon>Pseudomonadota</taxon>
        <taxon>Gammaproteobacteria</taxon>
        <taxon>Thiotrichales</taxon>
        <taxon>Thiotrichaceae</taxon>
        <taxon>Thiothrix</taxon>
    </lineage>
</organism>
<sequence length="406" mass="45691">MSKIIKDISIRNLGPIKQADIELGDLTVLVGQQATGKSIFLQTLKLLMDRDHIHKIFNNNNTVFKGRAEVFLDAYYGKNMSPLWQSATSINANLGPRFYTYDEESNEATPKPDDIVSINLKDYATPTGKPFNDQESVFYIPAQRVMSTPQGITQHFGTYKFGDPYVLRVFSDNLHQLLQTTFATESDLSPEKLLPEMLGKQVKEQVYAGADLVFKEDSDYVRKLMLNIPDGPQGLPFLTWSAGQREFTPLLLGLYNFFNLHPHDRMFWKYVVIEEPEMGLHPQAINVTLYMILSLIARGHKVLLSTHSPQVLDMVWALRTCQQKGGVPQDVLDIFRLGHESGDLTAELALKQQYKVYYFQRSGIVEDISALDPGSDNPAQAHWGGLTEFAGRAGDVVSQVVNRAGF</sequence>
<accession>A0A1Y1QCQ8</accession>
<dbReference type="InterPro" id="IPR027417">
    <property type="entry name" value="P-loop_NTPase"/>
</dbReference>
<dbReference type="PANTHER" id="PTHR40396:SF1">
    <property type="entry name" value="ATPASE AAA-TYPE CORE DOMAIN-CONTAINING PROTEIN"/>
    <property type="match status" value="1"/>
</dbReference>
<gene>
    <name evidence="3" type="ORF">BWK73_42570</name>
</gene>
<name>A0A1Y1QCQ8_9GAMM</name>
<evidence type="ECO:0000259" key="2">
    <source>
        <dbReference type="Pfam" id="PF13304"/>
    </source>
</evidence>
<dbReference type="GO" id="GO:0016887">
    <property type="term" value="F:ATP hydrolysis activity"/>
    <property type="evidence" value="ECO:0007669"/>
    <property type="project" value="InterPro"/>
</dbReference>
<dbReference type="AlphaFoldDB" id="A0A1Y1QCQ8"/>